<sequence>MPRRWCKTMNATMLCFFLQEEVDSEGKRLKDQFASSERSFLHPMASTVTSNHEKEGFLKTIFANYTVIYASFGNWFGNDFKQMKANFAEIVQEVYFEHYYLKNVMQKSLERKEDTFLEYFMTKFENVIENRAEETDLIHSFRFLSKLLNLHFKRKLGFCEI</sequence>
<name>A0A915DEY9_9BILA</name>
<protein>
    <submittedName>
        <fullName evidence="2">Uncharacterized protein</fullName>
    </submittedName>
</protein>
<dbReference type="AlphaFoldDB" id="A0A915DEY9"/>
<reference evidence="2" key="1">
    <citation type="submission" date="2022-11" db="UniProtKB">
        <authorList>
            <consortium name="WormBaseParasite"/>
        </authorList>
    </citation>
    <scope>IDENTIFICATION</scope>
</reference>
<accession>A0A915DEY9</accession>
<organism evidence="1 2">
    <name type="scientific">Ditylenchus dipsaci</name>
    <dbReference type="NCBI Taxonomy" id="166011"/>
    <lineage>
        <taxon>Eukaryota</taxon>
        <taxon>Metazoa</taxon>
        <taxon>Ecdysozoa</taxon>
        <taxon>Nematoda</taxon>
        <taxon>Chromadorea</taxon>
        <taxon>Rhabditida</taxon>
        <taxon>Tylenchina</taxon>
        <taxon>Tylenchomorpha</taxon>
        <taxon>Sphaerularioidea</taxon>
        <taxon>Anguinidae</taxon>
        <taxon>Anguininae</taxon>
        <taxon>Ditylenchus</taxon>
    </lineage>
</organism>
<evidence type="ECO:0000313" key="1">
    <source>
        <dbReference type="Proteomes" id="UP000887574"/>
    </source>
</evidence>
<evidence type="ECO:0000313" key="2">
    <source>
        <dbReference type="WBParaSite" id="jg1916"/>
    </source>
</evidence>
<proteinExistence type="predicted"/>
<dbReference type="Proteomes" id="UP000887574">
    <property type="component" value="Unplaced"/>
</dbReference>
<dbReference type="WBParaSite" id="jg1916">
    <property type="protein sequence ID" value="jg1916"/>
    <property type="gene ID" value="jg1916"/>
</dbReference>
<keyword evidence="1" id="KW-1185">Reference proteome</keyword>